<comment type="similarity">
    <text evidence="7">Belongs to the class I-like SAM-binding methyltransferase superfamily. C5-methyltransferase family.</text>
</comment>
<name>A0A845ADM7_9SPHN</name>
<dbReference type="InterPro" id="IPR050390">
    <property type="entry name" value="C5-Methyltransferase"/>
</dbReference>
<dbReference type="OrthoDB" id="9813719at2"/>
<organism evidence="9 10">
    <name type="scientific">Qipengyuania algicida</name>
    <dbReference type="NCBI Taxonomy" id="1836209"/>
    <lineage>
        <taxon>Bacteria</taxon>
        <taxon>Pseudomonadati</taxon>
        <taxon>Pseudomonadota</taxon>
        <taxon>Alphaproteobacteria</taxon>
        <taxon>Sphingomonadales</taxon>
        <taxon>Erythrobacteraceae</taxon>
        <taxon>Qipengyuania</taxon>
    </lineage>
</organism>
<dbReference type="GO" id="GO:0044027">
    <property type="term" value="P:negative regulation of gene expression via chromosomal CpG island methylation"/>
    <property type="evidence" value="ECO:0007669"/>
    <property type="project" value="TreeGrafter"/>
</dbReference>
<dbReference type="AlphaFoldDB" id="A0A845ADM7"/>
<feature type="region of interest" description="Disordered" evidence="8">
    <location>
        <begin position="274"/>
        <end position="301"/>
    </location>
</feature>
<accession>A0A845ADM7</accession>
<keyword evidence="2 7" id="KW-0489">Methyltransferase</keyword>
<evidence type="ECO:0000256" key="8">
    <source>
        <dbReference type="SAM" id="MobiDB-lite"/>
    </source>
</evidence>
<keyword evidence="4 7" id="KW-0949">S-adenosyl-L-methionine</keyword>
<evidence type="ECO:0000256" key="1">
    <source>
        <dbReference type="ARBA" id="ARBA00011975"/>
    </source>
</evidence>
<reference evidence="9 10" key="1">
    <citation type="submission" date="2019-12" db="EMBL/GenBank/DDBJ databases">
        <title>Genomic-based taxomic classification of the family Erythrobacteraceae.</title>
        <authorList>
            <person name="Xu L."/>
        </authorList>
    </citation>
    <scope>NUCLEOTIDE SEQUENCE [LARGE SCALE GENOMIC DNA]</scope>
    <source>
        <strain evidence="9 10">KEMB 9005-328</strain>
    </source>
</reference>
<comment type="caution">
    <text evidence="9">The sequence shown here is derived from an EMBL/GenBank/DDBJ whole genome shotgun (WGS) entry which is preliminary data.</text>
</comment>
<dbReference type="EC" id="2.1.1.37" evidence="1"/>
<dbReference type="Proteomes" id="UP000439780">
    <property type="component" value="Unassembled WGS sequence"/>
</dbReference>
<dbReference type="PRINTS" id="PR00105">
    <property type="entry name" value="C5METTRFRASE"/>
</dbReference>
<dbReference type="Gene3D" id="3.90.120.10">
    <property type="entry name" value="DNA Methylase, subunit A, domain 2"/>
    <property type="match status" value="1"/>
</dbReference>
<dbReference type="Pfam" id="PF00145">
    <property type="entry name" value="DNA_methylase"/>
    <property type="match status" value="2"/>
</dbReference>
<dbReference type="Gene3D" id="3.40.50.150">
    <property type="entry name" value="Vaccinia Virus protein VP39"/>
    <property type="match status" value="1"/>
</dbReference>
<dbReference type="GO" id="GO:0009307">
    <property type="term" value="P:DNA restriction-modification system"/>
    <property type="evidence" value="ECO:0007669"/>
    <property type="project" value="UniProtKB-KW"/>
</dbReference>
<gene>
    <name evidence="9" type="ORF">GRI58_05880</name>
</gene>
<dbReference type="RefSeq" id="WP_160752634.1">
    <property type="nucleotide sequence ID" value="NZ_WTYA01000003.1"/>
</dbReference>
<keyword evidence="5" id="KW-0680">Restriction system</keyword>
<evidence type="ECO:0000313" key="10">
    <source>
        <dbReference type="Proteomes" id="UP000439780"/>
    </source>
</evidence>
<evidence type="ECO:0000256" key="6">
    <source>
        <dbReference type="ARBA" id="ARBA00047422"/>
    </source>
</evidence>
<dbReference type="InterPro" id="IPR001525">
    <property type="entry name" value="C5_MeTfrase"/>
</dbReference>
<protein>
    <recommendedName>
        <fullName evidence="1">DNA (cytosine-5-)-methyltransferase</fullName>
        <ecNumber evidence="1">2.1.1.37</ecNumber>
    </recommendedName>
</protein>
<dbReference type="PROSITE" id="PS00094">
    <property type="entry name" value="C5_MTASE_1"/>
    <property type="match status" value="1"/>
</dbReference>
<sequence>MRAIELFAGAGGLGIGIGRAGFRPERIVEWEPNCQRTLLANRRARQCDTKGWPLDIESDVRDADFRAHEGKVELISGGPPCQPFSVGGRHRAHADRRDMFPEAVRAVREAKPRAFIFENVRGLTRERFSSYYEYIKLQMQYPELVAKGDEDWSAHLRRLERHHTGSRADPGLEYSLVAEVLNAADYGVPQKRHRVFFVGFRKDKAIEWSFPEATHSQDALLWDQAHGQYFERHAVSKRERWCNAERMKVRAERMTERPSALPWLTVRDALATLPDPERETAEGSKLSGHRFQPGAKSYPGHTGSPLDDAAKALKAGVHGVPGGENMLARADGSVRYFTVRESARLQTFPDSYRIEGVWSEAMRQLGNAVPVTLAERVARSVAVALETSASTKR</sequence>
<dbReference type="EMBL" id="WTYA01000003">
    <property type="protein sequence ID" value="MXP28350.1"/>
    <property type="molecule type" value="Genomic_DNA"/>
</dbReference>
<keyword evidence="3 7" id="KW-0808">Transferase</keyword>
<feature type="active site" evidence="7">
    <location>
        <position position="81"/>
    </location>
</feature>
<evidence type="ECO:0000256" key="2">
    <source>
        <dbReference type="ARBA" id="ARBA00022603"/>
    </source>
</evidence>
<dbReference type="PROSITE" id="PS51679">
    <property type="entry name" value="SAM_MT_C5"/>
    <property type="match status" value="1"/>
</dbReference>
<dbReference type="SUPFAM" id="SSF53335">
    <property type="entry name" value="S-adenosyl-L-methionine-dependent methyltransferases"/>
    <property type="match status" value="1"/>
</dbReference>
<comment type="catalytic activity">
    <reaction evidence="6">
        <text>a 2'-deoxycytidine in DNA + S-adenosyl-L-methionine = a 5-methyl-2'-deoxycytidine in DNA + S-adenosyl-L-homocysteine + H(+)</text>
        <dbReference type="Rhea" id="RHEA:13681"/>
        <dbReference type="Rhea" id="RHEA-COMP:11369"/>
        <dbReference type="Rhea" id="RHEA-COMP:11370"/>
        <dbReference type="ChEBI" id="CHEBI:15378"/>
        <dbReference type="ChEBI" id="CHEBI:57856"/>
        <dbReference type="ChEBI" id="CHEBI:59789"/>
        <dbReference type="ChEBI" id="CHEBI:85452"/>
        <dbReference type="ChEBI" id="CHEBI:85454"/>
        <dbReference type="EC" id="2.1.1.37"/>
    </reaction>
</comment>
<proteinExistence type="inferred from homology"/>
<evidence type="ECO:0000256" key="7">
    <source>
        <dbReference type="PROSITE-ProRule" id="PRU01016"/>
    </source>
</evidence>
<dbReference type="InterPro" id="IPR029063">
    <property type="entry name" value="SAM-dependent_MTases_sf"/>
</dbReference>
<dbReference type="InterPro" id="IPR031303">
    <property type="entry name" value="C5_meth_CS"/>
</dbReference>
<keyword evidence="10" id="KW-1185">Reference proteome</keyword>
<evidence type="ECO:0000256" key="5">
    <source>
        <dbReference type="ARBA" id="ARBA00022747"/>
    </source>
</evidence>
<dbReference type="PANTHER" id="PTHR10629:SF52">
    <property type="entry name" value="DNA (CYTOSINE-5)-METHYLTRANSFERASE 1"/>
    <property type="match status" value="1"/>
</dbReference>
<dbReference type="PROSITE" id="PS00095">
    <property type="entry name" value="C5_MTASE_2"/>
    <property type="match status" value="1"/>
</dbReference>
<evidence type="ECO:0000256" key="4">
    <source>
        <dbReference type="ARBA" id="ARBA00022691"/>
    </source>
</evidence>
<dbReference type="GO" id="GO:0003677">
    <property type="term" value="F:DNA binding"/>
    <property type="evidence" value="ECO:0007669"/>
    <property type="project" value="TreeGrafter"/>
</dbReference>
<dbReference type="InterPro" id="IPR018117">
    <property type="entry name" value="C5_DNA_meth_AS"/>
</dbReference>
<dbReference type="PANTHER" id="PTHR10629">
    <property type="entry name" value="CYTOSINE-SPECIFIC METHYLTRANSFERASE"/>
    <property type="match status" value="1"/>
</dbReference>
<evidence type="ECO:0000313" key="9">
    <source>
        <dbReference type="EMBL" id="MXP28350.1"/>
    </source>
</evidence>
<dbReference type="GO" id="GO:0003886">
    <property type="term" value="F:DNA (cytosine-5-)-methyltransferase activity"/>
    <property type="evidence" value="ECO:0007669"/>
    <property type="project" value="UniProtKB-EC"/>
</dbReference>
<dbReference type="GO" id="GO:0032259">
    <property type="term" value="P:methylation"/>
    <property type="evidence" value="ECO:0007669"/>
    <property type="project" value="UniProtKB-KW"/>
</dbReference>
<evidence type="ECO:0000256" key="3">
    <source>
        <dbReference type="ARBA" id="ARBA00022679"/>
    </source>
</evidence>